<gene>
    <name evidence="1" type="ordered locus">CPS_2488</name>
</gene>
<evidence type="ECO:0000313" key="1">
    <source>
        <dbReference type="EMBL" id="AAZ24846.1"/>
    </source>
</evidence>
<dbReference type="HOGENOM" id="CLU_2286709_0_0_6"/>
<dbReference type="AlphaFoldDB" id="Q481R5"/>
<sequence length="101" mass="11337">MGKLSTMQVPIKEQKVVQSPINFFNEHGQDIKRKEKVNDNASPLLNQQACRDNVEVTYRVIDQNAVSGMFHAKVQAQGVILSLSDDHKDMKLRTTGGLQKT</sequence>
<evidence type="ECO:0000313" key="2">
    <source>
        <dbReference type="Proteomes" id="UP000000547"/>
    </source>
</evidence>
<dbReference type="KEGG" id="cps:CPS_2488"/>
<dbReference type="EMBL" id="CP000083">
    <property type="protein sequence ID" value="AAZ24846.1"/>
    <property type="molecule type" value="Genomic_DNA"/>
</dbReference>
<proteinExistence type="predicted"/>
<dbReference type="STRING" id="167879.CPS_2488"/>
<protein>
    <submittedName>
        <fullName evidence="1">Uncharacterized protein</fullName>
    </submittedName>
</protein>
<name>Q481R5_COLP3</name>
<dbReference type="Proteomes" id="UP000000547">
    <property type="component" value="Chromosome"/>
</dbReference>
<organism evidence="1 2">
    <name type="scientific">Colwellia psychrerythraea (strain 34H / ATCC BAA-681)</name>
    <name type="common">Vibrio psychroerythus</name>
    <dbReference type="NCBI Taxonomy" id="167879"/>
    <lineage>
        <taxon>Bacteria</taxon>
        <taxon>Pseudomonadati</taxon>
        <taxon>Pseudomonadota</taxon>
        <taxon>Gammaproteobacteria</taxon>
        <taxon>Alteromonadales</taxon>
        <taxon>Colwelliaceae</taxon>
        <taxon>Colwellia</taxon>
    </lineage>
</organism>
<accession>Q481R5</accession>
<reference evidence="1" key="1">
    <citation type="journal article" date="2005" name="Proc. Natl. Acad. Sci. U.S.A.">
        <title>The psychrophilic lifestyle as revealed by the genome sequence of Colwellia psychrerythraea 34H through genomic and proteomic analyses.</title>
        <authorList>
            <person name="Methe B.A."/>
            <person name="Nelson K.E."/>
            <person name="Deming J.W."/>
            <person name="Momen B."/>
            <person name="Melamud E."/>
            <person name="Zhang X."/>
            <person name="Moult J."/>
            <person name="Madupu R."/>
            <person name="Nelson W.C."/>
            <person name="Dodson R.J."/>
            <person name="Brinkac L.M."/>
            <person name="Daugherty S.C."/>
            <person name="Durkin A.S."/>
            <person name="DeBoy R.T."/>
            <person name="Kolonay J.F."/>
            <person name="Sullivan S.A."/>
            <person name="Zhou L."/>
            <person name="Davidsen T.M."/>
            <person name="Wu M."/>
            <person name="Huston A.L."/>
            <person name="Lewis M."/>
            <person name="Weaver B."/>
            <person name="Weidman J.F."/>
            <person name="Khouri H."/>
            <person name="Utterback T.R."/>
            <person name="Feldblyum T.V."/>
            <person name="Fraser C.M."/>
        </authorList>
    </citation>
    <scope>NUCLEOTIDE SEQUENCE [LARGE SCALE GENOMIC DNA]</scope>
    <source>
        <strain evidence="1">34H</strain>
    </source>
</reference>